<dbReference type="Pfam" id="PF00134">
    <property type="entry name" value="Cyclin_N"/>
    <property type="match status" value="1"/>
</dbReference>
<evidence type="ECO:0000256" key="3">
    <source>
        <dbReference type="SAM" id="MobiDB-lite"/>
    </source>
</evidence>
<sequence>MTDLSCVEELTPGAASEVLEPSAILNHLQILLTAEAKKPRPGGYMTKVQNMGMQVSWRKRMVEWMIHTGKAFELCPDTVFCAIHLMDDYLAKLPVDKIVLQLVAMVAMYVASKMHETRPILMEEMELLCQNKYPRREIVNMEKQLLKVVQWRLNPPTPCSFLRDILTFESSPSIQVHLEEAALELLEACAMDYEFLTYASSTMTAAALEVVCMTQFGCSSPLASYALETVEFNSENYDKCVASMMAMFTPLEEPELANLATTEAQVTPTKKRSHSPTSIDSPEPSRKKRRVDDVSVQTTMDDTTPDNNAAVEPRKLRPKPCPDVQVRTGGFQKIEERTWNAIRSRRTTPKPISNLSPSLDDAEDMEVIEVNTPTRTSFGDCATGATAKHVVRPGRSLSGENLLRPETPVSVLMRLPQAATTASPVRPRPPLLNTNRVATALAVSLSSPSVATPQSSIWRYVRSYLFVAVVTPSIKAEPVAPPNTPCTAATPLNSERLFSPQATKKPKKALSALSSSFKSMCFSTEDPATSIDVTPDGQCIIAAFSNGSVRLFDVNSTCTEDRFGYLLGHLDEELNQQMTAATVRLKVTPDGCYCFVGCRGTSPKTVMAINLDRFRHHKDSEDENNLQKYFCNDSKLRGFADASDNTATDPQKKSYFILTGLGVQYFRLWKFEQDENAPSWSYLRQFSSMSNTALHAAFFSSSSVGLSFAGVGLDSNLKVFTFTTDNALTEGGETSQVVIPNTKDITYIKGQYAYGYTNVGGFYRHSLLEPTAPKQAFELKINSDSRSRGAGIVDHIYATENGTHVLALADGTMYYCNTTSSMTLHAIGPTISPSQVTKYGIPATIYVPVT</sequence>
<evidence type="ECO:0000256" key="1">
    <source>
        <dbReference type="ARBA" id="ARBA00023127"/>
    </source>
</evidence>
<dbReference type="AlphaFoldDB" id="A0A1V9ZK22"/>
<dbReference type="Gene3D" id="2.130.10.10">
    <property type="entry name" value="YVTN repeat-like/Quinoprotein amine dehydrogenase"/>
    <property type="match status" value="1"/>
</dbReference>
<feature type="non-terminal residue" evidence="5">
    <location>
        <position position="850"/>
    </location>
</feature>
<gene>
    <name evidence="5" type="ORF">THRCLA_06743</name>
</gene>
<dbReference type="InterPro" id="IPR004367">
    <property type="entry name" value="Cyclin_C-dom"/>
</dbReference>
<dbReference type="SUPFAM" id="SSF47954">
    <property type="entry name" value="Cyclin-like"/>
    <property type="match status" value="2"/>
</dbReference>
<comment type="similarity">
    <text evidence="2">Belongs to the cyclin family.</text>
</comment>
<evidence type="ECO:0000313" key="5">
    <source>
        <dbReference type="EMBL" id="OQR98344.1"/>
    </source>
</evidence>
<dbReference type="InterPro" id="IPR015943">
    <property type="entry name" value="WD40/YVTN_repeat-like_dom_sf"/>
</dbReference>
<dbReference type="Pfam" id="PF02984">
    <property type="entry name" value="Cyclin_C"/>
    <property type="match status" value="1"/>
</dbReference>
<dbReference type="PANTHER" id="PTHR10177">
    <property type="entry name" value="CYCLINS"/>
    <property type="match status" value="1"/>
</dbReference>
<dbReference type="SUPFAM" id="SSF50978">
    <property type="entry name" value="WD40 repeat-like"/>
    <property type="match status" value="1"/>
</dbReference>
<protein>
    <recommendedName>
        <fullName evidence="4">Cyclin-like domain-containing protein</fullName>
    </recommendedName>
</protein>
<comment type="caution">
    <text evidence="5">The sequence shown here is derived from an EMBL/GenBank/DDBJ whole genome shotgun (WGS) entry which is preliminary data.</text>
</comment>
<feature type="compositionally biased region" description="Polar residues" evidence="3">
    <location>
        <begin position="295"/>
        <end position="307"/>
    </location>
</feature>
<evidence type="ECO:0000256" key="2">
    <source>
        <dbReference type="RuleBase" id="RU000383"/>
    </source>
</evidence>
<dbReference type="InterPro" id="IPR006671">
    <property type="entry name" value="Cyclin_N"/>
</dbReference>
<keyword evidence="1 2" id="KW-0195">Cyclin</keyword>
<feature type="domain" description="Cyclin-like" evidence="4">
    <location>
        <begin position="63"/>
        <end position="147"/>
    </location>
</feature>
<dbReference type="FunFam" id="1.10.472.10:FF:000057">
    <property type="entry name" value="Cyclin N-terminal domain containing 2"/>
    <property type="match status" value="1"/>
</dbReference>
<name>A0A1V9ZK22_9STRA</name>
<dbReference type="Gene3D" id="1.10.472.10">
    <property type="entry name" value="Cyclin-like"/>
    <property type="match status" value="2"/>
</dbReference>
<dbReference type="Proteomes" id="UP000243217">
    <property type="component" value="Unassembled WGS sequence"/>
</dbReference>
<dbReference type="OrthoDB" id="66726at2759"/>
<keyword evidence="6" id="KW-1185">Reference proteome</keyword>
<dbReference type="InterPro" id="IPR013763">
    <property type="entry name" value="Cyclin-like_dom"/>
</dbReference>
<dbReference type="InterPro" id="IPR036322">
    <property type="entry name" value="WD40_repeat_dom_sf"/>
</dbReference>
<accession>A0A1V9ZK22</accession>
<dbReference type="SMART" id="SM00385">
    <property type="entry name" value="CYCLIN"/>
    <property type="match status" value="1"/>
</dbReference>
<feature type="region of interest" description="Disordered" evidence="3">
    <location>
        <begin position="262"/>
        <end position="326"/>
    </location>
</feature>
<dbReference type="InterPro" id="IPR036915">
    <property type="entry name" value="Cyclin-like_sf"/>
</dbReference>
<dbReference type="InterPro" id="IPR039361">
    <property type="entry name" value="Cyclin"/>
</dbReference>
<evidence type="ECO:0000259" key="4">
    <source>
        <dbReference type="SMART" id="SM00385"/>
    </source>
</evidence>
<proteinExistence type="inferred from homology"/>
<dbReference type="EMBL" id="JNBS01001861">
    <property type="protein sequence ID" value="OQR98344.1"/>
    <property type="molecule type" value="Genomic_DNA"/>
</dbReference>
<reference evidence="5 6" key="1">
    <citation type="journal article" date="2014" name="Genome Biol. Evol.">
        <title>The secreted proteins of Achlya hypogyna and Thraustotheca clavata identify the ancestral oomycete secretome and reveal gene acquisitions by horizontal gene transfer.</title>
        <authorList>
            <person name="Misner I."/>
            <person name="Blouin N."/>
            <person name="Leonard G."/>
            <person name="Richards T.A."/>
            <person name="Lane C.E."/>
        </authorList>
    </citation>
    <scope>NUCLEOTIDE SEQUENCE [LARGE SCALE GENOMIC DNA]</scope>
    <source>
        <strain evidence="5 6">ATCC 34112</strain>
    </source>
</reference>
<organism evidence="5 6">
    <name type="scientific">Thraustotheca clavata</name>
    <dbReference type="NCBI Taxonomy" id="74557"/>
    <lineage>
        <taxon>Eukaryota</taxon>
        <taxon>Sar</taxon>
        <taxon>Stramenopiles</taxon>
        <taxon>Oomycota</taxon>
        <taxon>Saprolegniomycetes</taxon>
        <taxon>Saprolegniales</taxon>
        <taxon>Achlyaceae</taxon>
        <taxon>Thraustotheca</taxon>
    </lineage>
</organism>
<dbReference type="STRING" id="74557.A0A1V9ZK22"/>
<evidence type="ECO:0000313" key="6">
    <source>
        <dbReference type="Proteomes" id="UP000243217"/>
    </source>
</evidence>